<dbReference type="InterPro" id="IPR048449">
    <property type="entry name" value="YhfX-like_C"/>
</dbReference>
<dbReference type="AlphaFoldDB" id="A0A4R3XVA2"/>
<keyword evidence="6" id="KW-1185">Reference proteome</keyword>
<dbReference type="SUPFAM" id="SSF51419">
    <property type="entry name" value="PLP-binding barrel"/>
    <property type="match status" value="1"/>
</dbReference>
<feature type="domain" description="Alanine racemase N-terminal" evidence="1">
    <location>
        <begin position="33"/>
        <end position="266"/>
    </location>
</feature>
<dbReference type="EMBL" id="SMCP01000014">
    <property type="protein sequence ID" value="TCV83655.1"/>
    <property type="molecule type" value="Genomic_DNA"/>
</dbReference>
<dbReference type="InterPro" id="IPR029066">
    <property type="entry name" value="PLP-binding_barrel"/>
</dbReference>
<evidence type="ECO:0000259" key="2">
    <source>
        <dbReference type="Pfam" id="PF21279"/>
    </source>
</evidence>
<proteinExistence type="predicted"/>
<dbReference type="Pfam" id="PF01168">
    <property type="entry name" value="Ala_racemase_N"/>
    <property type="match status" value="1"/>
</dbReference>
<dbReference type="Pfam" id="PF21279">
    <property type="entry name" value="YhfX-like_C"/>
    <property type="match status" value="1"/>
</dbReference>
<name>A0A4R3XVA2_9PAST</name>
<accession>A0A4R3XVA2</accession>
<dbReference type="RefSeq" id="WP_132968034.1">
    <property type="nucleotide sequence ID" value="NZ_LEKL01000027.1"/>
</dbReference>
<dbReference type="CDD" id="cd06811">
    <property type="entry name" value="PLPDE_III_yhfX_like"/>
    <property type="match status" value="1"/>
</dbReference>
<evidence type="ECO:0000313" key="3">
    <source>
        <dbReference type="EMBL" id="TCV83655.1"/>
    </source>
</evidence>
<dbReference type="EMBL" id="VDGV01000057">
    <property type="protein sequence ID" value="TNG91577.1"/>
    <property type="molecule type" value="Genomic_DNA"/>
</dbReference>
<dbReference type="Proteomes" id="UP000305526">
    <property type="component" value="Unassembled WGS sequence"/>
</dbReference>
<dbReference type="Gene3D" id="2.40.37.30">
    <property type="match status" value="2"/>
</dbReference>
<dbReference type="Proteomes" id="UP000294619">
    <property type="component" value="Unassembled WGS sequence"/>
</dbReference>
<organism evidence="3 5">
    <name type="scientific">Testudinibacter aquarius</name>
    <dbReference type="NCBI Taxonomy" id="1524974"/>
    <lineage>
        <taxon>Bacteria</taxon>
        <taxon>Pseudomonadati</taxon>
        <taxon>Pseudomonadota</taxon>
        <taxon>Gammaproteobacteria</taxon>
        <taxon>Pasteurellales</taxon>
        <taxon>Pasteurellaceae</taxon>
        <taxon>Testudinibacter</taxon>
    </lineage>
</organism>
<reference evidence="4 6" key="2">
    <citation type="submission" date="2019-05" db="EMBL/GenBank/DDBJ databases">
        <title>Pasteurellaceae isolates from reptiles.</title>
        <authorList>
            <person name="Bojesen A.M."/>
            <person name="Lund E."/>
        </authorList>
    </citation>
    <scope>NUCLEOTIDE SEQUENCE [LARGE SCALE GENOMIC DNA]</scope>
    <source>
        <strain evidence="4 6">ELNT2x</strain>
    </source>
</reference>
<evidence type="ECO:0000313" key="5">
    <source>
        <dbReference type="Proteomes" id="UP000294619"/>
    </source>
</evidence>
<feature type="domain" description="YhfX-like C-terminal" evidence="2">
    <location>
        <begin position="281"/>
        <end position="373"/>
    </location>
</feature>
<gene>
    <name evidence="3" type="ORF">EDC16_11421</name>
    <name evidence="4" type="ORF">FHQ21_07275</name>
</gene>
<evidence type="ECO:0000313" key="4">
    <source>
        <dbReference type="EMBL" id="TNG91577.1"/>
    </source>
</evidence>
<evidence type="ECO:0000313" key="6">
    <source>
        <dbReference type="Proteomes" id="UP000305526"/>
    </source>
</evidence>
<protein>
    <submittedName>
        <fullName evidence="3">Putative amino acid racemase</fullName>
    </submittedName>
    <submittedName>
        <fullName evidence="4">YhfX family PLP-dependent enzyme</fullName>
    </submittedName>
</protein>
<reference evidence="3 5" key="1">
    <citation type="submission" date="2019-03" db="EMBL/GenBank/DDBJ databases">
        <title>Genomic Encyclopedia of Type Strains, Phase IV (KMG-IV): sequencing the most valuable type-strain genomes for metagenomic binning, comparative biology and taxonomic classification.</title>
        <authorList>
            <person name="Goeker M."/>
        </authorList>
    </citation>
    <scope>NUCLEOTIDE SEQUENCE [LARGE SCALE GENOMIC DNA]</scope>
    <source>
        <strain evidence="3 5">DSM 28140</strain>
    </source>
</reference>
<comment type="caution">
    <text evidence="3">The sequence shown here is derived from an EMBL/GenBank/DDBJ whole genome shotgun (WGS) entry which is preliminary data.</text>
</comment>
<dbReference type="InterPro" id="IPR001608">
    <property type="entry name" value="Ala_racemase_N"/>
</dbReference>
<evidence type="ECO:0000259" key="1">
    <source>
        <dbReference type="Pfam" id="PF01168"/>
    </source>
</evidence>
<sequence>MFLSALQKQNPRLIDSAIALWQAGKILPDTYVIDVDQVLENGKKLVACAKQHSLSLYIMGKQFGRNPYLCRELLKLGFDGIVAVDYKEARQYYRHHLPVAHVGHLVQCPTMMLQQIIKNKPQVMTVYSLEKAAQISQVAQKLNITQPIMLKICTPQDIFYQGQESGFLLTELPDTLKKINALANIRVVGVTHFPCLLADLSTNSPDGITTTPNFNSLLQAANILQNNQCELTQINAPSLTCCASIPLLKNGGATHAEPGHALAGTIPINQNGEQPEKVAMLYLSEISHHFDQHSYCFGGGYYPRGHLENALVGQTLQPSKMLPFEVGNIDYHLVLDGIFPIGAPVVMCFRTQIFVTRSDVALISHDSNGNPELIGIFDSQGNARESALC</sequence>